<name>A0ABU5PAP2_9PSED</name>
<evidence type="ECO:0000313" key="2">
    <source>
        <dbReference type="EMBL" id="MEA1606737.1"/>
    </source>
</evidence>
<feature type="transmembrane region" description="Helical" evidence="1">
    <location>
        <begin position="6"/>
        <end position="23"/>
    </location>
</feature>
<comment type="caution">
    <text evidence="2">The sequence shown here is derived from an EMBL/GenBank/DDBJ whole genome shotgun (WGS) entry which is preliminary data.</text>
</comment>
<dbReference type="InterPro" id="IPR049708">
    <property type="entry name" value="PP0621-like"/>
</dbReference>
<dbReference type="EMBL" id="JAYEET010000039">
    <property type="protein sequence ID" value="MEA1606737.1"/>
    <property type="molecule type" value="Genomic_DNA"/>
</dbReference>
<dbReference type="NCBIfam" id="NF041023">
    <property type="entry name" value="PP0621_fam"/>
    <property type="match status" value="1"/>
</dbReference>
<keyword evidence="1" id="KW-0472">Membrane</keyword>
<sequence>MGLFRLLFWIAIIAAAFWLWRRLTRPTTTRPQRPDATAKPAPMVRCQQCGIHVPRDNALAKGEQWFCSQDHLDQDTKSREH</sequence>
<keyword evidence="3" id="KW-1185">Reference proteome</keyword>
<protein>
    <submittedName>
        <fullName evidence="2">PP0621 family protein</fullName>
    </submittedName>
</protein>
<dbReference type="Proteomes" id="UP001292571">
    <property type="component" value="Unassembled WGS sequence"/>
</dbReference>
<accession>A0ABU5PAP2</accession>
<keyword evidence="1" id="KW-1133">Transmembrane helix</keyword>
<reference evidence="2 3" key="1">
    <citation type="submission" date="2023-12" db="EMBL/GenBank/DDBJ databases">
        <title>Pseudomonas sp. T5W1.</title>
        <authorList>
            <person name="Maltman C."/>
        </authorList>
    </citation>
    <scope>NUCLEOTIDE SEQUENCE [LARGE SCALE GENOMIC DNA]</scope>
    <source>
        <strain evidence="2 3">T5W1</strain>
    </source>
</reference>
<evidence type="ECO:0000256" key="1">
    <source>
        <dbReference type="SAM" id="Phobius"/>
    </source>
</evidence>
<organism evidence="2 3">
    <name type="scientific">Pseudomonas spirodelae</name>
    <dbReference type="NCBI Taxonomy" id="3101751"/>
    <lineage>
        <taxon>Bacteria</taxon>
        <taxon>Pseudomonadati</taxon>
        <taxon>Pseudomonadota</taxon>
        <taxon>Gammaproteobacteria</taxon>
        <taxon>Pseudomonadales</taxon>
        <taxon>Pseudomonadaceae</taxon>
        <taxon>Pseudomonas</taxon>
    </lineage>
</organism>
<evidence type="ECO:0000313" key="3">
    <source>
        <dbReference type="Proteomes" id="UP001292571"/>
    </source>
</evidence>
<dbReference type="RefSeq" id="WP_322949402.1">
    <property type="nucleotide sequence ID" value="NZ_JAYEET010000039.1"/>
</dbReference>
<proteinExistence type="predicted"/>
<keyword evidence="1" id="KW-0812">Transmembrane</keyword>
<gene>
    <name evidence="2" type="ORF">SOP97_13050</name>
</gene>